<evidence type="ECO:0000259" key="5">
    <source>
        <dbReference type="PROSITE" id="PS50835"/>
    </source>
</evidence>
<evidence type="ECO:0000256" key="1">
    <source>
        <dbReference type="ARBA" id="ARBA00023157"/>
    </source>
</evidence>
<dbReference type="InterPro" id="IPR036179">
    <property type="entry name" value="Ig-like_dom_sf"/>
</dbReference>
<reference evidence="7" key="1">
    <citation type="submission" date="2025-08" db="UniProtKB">
        <authorList>
            <consortium name="RefSeq"/>
        </authorList>
    </citation>
    <scope>IDENTIFICATION</scope>
</reference>
<dbReference type="InterPro" id="IPR013783">
    <property type="entry name" value="Ig-like_fold"/>
</dbReference>
<accession>A0A6P3VB97</accession>
<dbReference type="FunFam" id="2.60.40.10:FF:001726">
    <property type="entry name" value="Signal-regulatory protein beta 3"/>
    <property type="match status" value="1"/>
</dbReference>
<dbReference type="Proteomes" id="UP000515203">
    <property type="component" value="Unplaced"/>
</dbReference>
<proteinExistence type="predicted"/>
<feature type="transmembrane region" description="Helical" evidence="3">
    <location>
        <begin position="450"/>
        <end position="474"/>
    </location>
</feature>
<dbReference type="FunCoup" id="A0A6P3VB97">
    <property type="interactions" value="200"/>
</dbReference>
<keyword evidence="2" id="KW-0325">Glycoprotein</keyword>
<dbReference type="Pfam" id="PF07654">
    <property type="entry name" value="C1-set"/>
    <property type="match status" value="4"/>
</dbReference>
<evidence type="ECO:0000313" key="7">
    <source>
        <dbReference type="RefSeq" id="XP_012370809.2"/>
    </source>
</evidence>
<dbReference type="Gene3D" id="2.60.40.10">
    <property type="entry name" value="Immunoglobulins"/>
    <property type="match status" value="4"/>
</dbReference>
<dbReference type="PROSITE" id="PS50835">
    <property type="entry name" value="IG_LIKE"/>
    <property type="match status" value="3"/>
</dbReference>
<feature type="domain" description="Ig-like" evidence="5">
    <location>
        <begin position="128"/>
        <end position="222"/>
    </location>
</feature>
<dbReference type="GeneID" id="101560087"/>
<dbReference type="SUPFAM" id="SSF48726">
    <property type="entry name" value="Immunoglobulin"/>
    <property type="match status" value="4"/>
</dbReference>
<dbReference type="InterPro" id="IPR007110">
    <property type="entry name" value="Ig-like_dom"/>
</dbReference>
<keyword evidence="4" id="KW-0732">Signal</keyword>
<evidence type="ECO:0000313" key="6">
    <source>
        <dbReference type="Proteomes" id="UP000515203"/>
    </source>
</evidence>
<dbReference type="AlphaFoldDB" id="A0A6P3VB97"/>
<feature type="chain" id="PRO_5027857237" evidence="4">
    <location>
        <begin position="24"/>
        <end position="479"/>
    </location>
</feature>
<feature type="domain" description="Ig-like" evidence="5">
    <location>
        <begin position="25"/>
        <end position="121"/>
    </location>
</feature>
<dbReference type="InParanoid" id="A0A6P3VB97"/>
<name>A0A6P3VB97_OCTDE</name>
<dbReference type="RefSeq" id="XP_012370809.2">
    <property type="nucleotide sequence ID" value="XM_012515355.2"/>
</dbReference>
<keyword evidence="3" id="KW-0812">Transmembrane</keyword>
<keyword evidence="1" id="KW-1015">Disulfide bond</keyword>
<evidence type="ECO:0000256" key="4">
    <source>
        <dbReference type="SAM" id="SignalP"/>
    </source>
</evidence>
<evidence type="ECO:0000256" key="2">
    <source>
        <dbReference type="ARBA" id="ARBA00023180"/>
    </source>
</evidence>
<dbReference type="InterPro" id="IPR003597">
    <property type="entry name" value="Ig_C1-set"/>
</dbReference>
<organism evidence="6 7">
    <name type="scientific">Octodon degus</name>
    <name type="common">Degu</name>
    <name type="synonym">Sciurus degus</name>
    <dbReference type="NCBI Taxonomy" id="10160"/>
    <lineage>
        <taxon>Eukaryota</taxon>
        <taxon>Metazoa</taxon>
        <taxon>Chordata</taxon>
        <taxon>Craniata</taxon>
        <taxon>Vertebrata</taxon>
        <taxon>Euteleostomi</taxon>
        <taxon>Mammalia</taxon>
        <taxon>Eutheria</taxon>
        <taxon>Euarchontoglires</taxon>
        <taxon>Glires</taxon>
        <taxon>Rodentia</taxon>
        <taxon>Hystricomorpha</taxon>
        <taxon>Octodontidae</taxon>
        <taxon>Octodon</taxon>
    </lineage>
</organism>
<keyword evidence="3" id="KW-1133">Transmembrane helix</keyword>
<dbReference type="InterPro" id="IPR051755">
    <property type="entry name" value="Ig-like_CS_Receptor"/>
</dbReference>
<sequence>MSPTPGQTLYTLLFILLLGLTAGQPFISLMGLSQRIIPEISEPFNCTAGPFSSGDFNVTWFKNSDEHPASAHYEAADANGTYSITSKAWVTLTGEDVLSQITCEVTHRDLEEPLRMTMNLSQVLYIIPSLSITKSSETYDQDHQRVNLTCHVSRFYPSRLQLIWMKNGHKILEESPAVRSNPDGTYSLDHILPKETTLDGSEFACWAVQGDRAPVKAVITVQGSSKSKGRILPERISDKLEGPQQRFEPGTSIQLTYTLFRLYTRHVTMIWLKNNHKLQTKSQTKVLSSGDTYNITSTVSVPLNKEDVLSFVHCEVKHRSSLLLQKNISLSQYLRVPPTVTVFHSPVSSGLVTITCHVQRFYPENVHITWLEDCHPFKGTEELVSKKNIDGLYMKESSQLVNTSVQGLERVFTCKVQQEEQPTIKASLILPKAPYTIDKPTGSPGQETSAFIFVAFLLGFKVLFVMSFTVTYIYRLWNI</sequence>
<keyword evidence="6" id="KW-1185">Reference proteome</keyword>
<dbReference type="SMART" id="SM00407">
    <property type="entry name" value="IGc1"/>
    <property type="match status" value="3"/>
</dbReference>
<gene>
    <name evidence="7" type="primary">LOC101560087</name>
</gene>
<feature type="domain" description="Ig-like" evidence="5">
    <location>
        <begin position="338"/>
        <end position="425"/>
    </location>
</feature>
<evidence type="ECO:0000256" key="3">
    <source>
        <dbReference type="SAM" id="Phobius"/>
    </source>
</evidence>
<feature type="signal peptide" evidence="4">
    <location>
        <begin position="1"/>
        <end position="23"/>
    </location>
</feature>
<protein>
    <submittedName>
        <fullName evidence="7">Tyrosine-protein phosphatase non-receptor type substrate 1-like</fullName>
    </submittedName>
</protein>
<keyword evidence="3" id="KW-0472">Membrane</keyword>
<dbReference type="OrthoDB" id="6370831at2759"/>
<dbReference type="PANTHER" id="PTHR19971">
    <property type="entry name" value="SIGNAL-REGULATORY PROTEIN BETA"/>
    <property type="match status" value="1"/>
</dbReference>